<accession>A0ABC9Z3C8</accession>
<sequence>MFEGEAGASFTVLTPLTPSVEVTNIPAFASVSVRSVPTICAEPGTDTSIHSKVAAPREHARLDTDPAAK</sequence>
<gene>
    <name evidence="1" type="ORF">NSK11_contig00141-0019</name>
</gene>
<reference evidence="2" key="1">
    <citation type="submission" date="2015-07" db="EMBL/GenBank/DDBJ databases">
        <title>Nocardia seriolae U-1 whole genome shotgun sequence.</title>
        <authorList>
            <person name="Imajoh M."/>
            <person name="Fukumoto Y."/>
            <person name="Sukeda M."/>
            <person name="Yamane J."/>
            <person name="Yamasaki K."/>
            <person name="Shimizu M."/>
            <person name="Ohnishi K."/>
            <person name="Oshima S."/>
        </authorList>
    </citation>
    <scope>NUCLEOTIDE SEQUENCE [LARGE SCALE GENOMIC DNA]</scope>
    <source>
        <strain evidence="2">U-1</strain>
    </source>
</reference>
<protein>
    <submittedName>
        <fullName evidence="1">Uncharacterized protein</fullName>
    </submittedName>
</protein>
<evidence type="ECO:0000313" key="2">
    <source>
        <dbReference type="Proteomes" id="UP000037179"/>
    </source>
</evidence>
<dbReference type="AlphaFoldDB" id="A0ABC9Z3C8"/>
<name>A0ABC9Z3C8_9NOCA</name>
<reference evidence="1 2" key="2">
    <citation type="journal article" date="2016" name="Genome Announc.">
        <title>Draft Genome Sequence of Erythromycin- and Oxytetracycline-Sensitive Nocardia seriolae Strain U-1 (NBRC 110359).</title>
        <authorList>
            <person name="Imajoh M."/>
            <person name="Sukeda M."/>
            <person name="Shimizu M."/>
            <person name="Yamane J."/>
            <person name="Ohnishi K."/>
            <person name="Oshima S."/>
        </authorList>
    </citation>
    <scope>NUCLEOTIDE SEQUENCE [LARGE SCALE GENOMIC DNA]</scope>
    <source>
        <strain evidence="1 2">U-1</strain>
    </source>
</reference>
<evidence type="ECO:0000313" key="1">
    <source>
        <dbReference type="EMBL" id="GAP32100.1"/>
    </source>
</evidence>
<proteinExistence type="predicted"/>
<comment type="caution">
    <text evidence="1">The sequence shown here is derived from an EMBL/GenBank/DDBJ whole genome shotgun (WGS) entry which is preliminary data.</text>
</comment>
<dbReference type="EMBL" id="BBYQ01000141">
    <property type="protein sequence ID" value="GAP32100.1"/>
    <property type="molecule type" value="Genomic_DNA"/>
</dbReference>
<keyword evidence="2" id="KW-1185">Reference proteome</keyword>
<organism evidence="1 2">
    <name type="scientific">Nocardia seriolae</name>
    <dbReference type="NCBI Taxonomy" id="37332"/>
    <lineage>
        <taxon>Bacteria</taxon>
        <taxon>Bacillati</taxon>
        <taxon>Actinomycetota</taxon>
        <taxon>Actinomycetes</taxon>
        <taxon>Mycobacteriales</taxon>
        <taxon>Nocardiaceae</taxon>
        <taxon>Nocardia</taxon>
    </lineage>
</organism>
<dbReference type="Proteomes" id="UP000037179">
    <property type="component" value="Unassembled WGS sequence"/>
</dbReference>